<feature type="compositionally biased region" description="Low complexity" evidence="1">
    <location>
        <begin position="358"/>
        <end position="367"/>
    </location>
</feature>
<dbReference type="EMBL" id="ML122250">
    <property type="protein sequence ID" value="RPD66699.1"/>
    <property type="molecule type" value="Genomic_DNA"/>
</dbReference>
<accession>A0A5C2SUF3</accession>
<dbReference type="AlphaFoldDB" id="A0A5C2SUF3"/>
<dbReference type="Proteomes" id="UP000313359">
    <property type="component" value="Unassembled WGS sequence"/>
</dbReference>
<dbReference type="OrthoDB" id="2996389at2759"/>
<reference evidence="2" key="1">
    <citation type="journal article" date="2018" name="Genome Biol. Evol.">
        <title>Genomics and development of Lentinus tigrinus, a white-rot wood-decaying mushroom with dimorphic fruiting bodies.</title>
        <authorList>
            <person name="Wu B."/>
            <person name="Xu Z."/>
            <person name="Knudson A."/>
            <person name="Carlson A."/>
            <person name="Chen N."/>
            <person name="Kovaka S."/>
            <person name="LaButti K."/>
            <person name="Lipzen A."/>
            <person name="Pennachio C."/>
            <person name="Riley R."/>
            <person name="Schakwitz W."/>
            <person name="Umezawa K."/>
            <person name="Ohm R.A."/>
            <person name="Grigoriev I.V."/>
            <person name="Nagy L.G."/>
            <person name="Gibbons J."/>
            <person name="Hibbett D."/>
        </authorList>
    </citation>
    <scope>NUCLEOTIDE SEQUENCE [LARGE SCALE GENOMIC DNA]</scope>
    <source>
        <strain evidence="2">ALCF2SS1-6</strain>
    </source>
</reference>
<protein>
    <submittedName>
        <fullName evidence="2">Uncharacterized protein</fullName>
    </submittedName>
</protein>
<name>A0A5C2SUF3_9APHY</name>
<feature type="compositionally biased region" description="Polar residues" evidence="1">
    <location>
        <begin position="285"/>
        <end position="303"/>
    </location>
</feature>
<organism evidence="2 3">
    <name type="scientific">Lentinus tigrinus ALCF2SS1-6</name>
    <dbReference type="NCBI Taxonomy" id="1328759"/>
    <lineage>
        <taxon>Eukaryota</taxon>
        <taxon>Fungi</taxon>
        <taxon>Dikarya</taxon>
        <taxon>Basidiomycota</taxon>
        <taxon>Agaricomycotina</taxon>
        <taxon>Agaricomycetes</taxon>
        <taxon>Polyporales</taxon>
        <taxon>Polyporaceae</taxon>
        <taxon>Lentinus</taxon>
    </lineage>
</organism>
<proteinExistence type="predicted"/>
<feature type="compositionally biased region" description="Basic and acidic residues" evidence="1">
    <location>
        <begin position="224"/>
        <end position="235"/>
    </location>
</feature>
<feature type="region of interest" description="Disordered" evidence="1">
    <location>
        <begin position="285"/>
        <end position="461"/>
    </location>
</feature>
<keyword evidence="3" id="KW-1185">Reference proteome</keyword>
<sequence>MSLKLKRGPPYDDDPGCKYIVIEDPWPGDATGKDRYRNDSRYFNFLCAWVRFMLNKEHDVECVFAVNTRNEVVVQLPQDVDIAPILGAHPWRKFLDRGHRRDTERVSYVFAYDYRNKGDPAKHNWQEIYPIPGDPPPRVNFPVKFPYPHVSWASLRNKNCADIALPLPLVRQPTPIPDTSGFTPYQHPSQLTSNTVNNAVDSHEEERQAEQWQRSHGPPTTDKLSQRDPFEEEAHALQSLRHSSTTDVKPRIKTESQNAAVKQEQEPYAPSRTFRTAIEELQQARSMNAQDPSQLPIDQSTLNGDIHPKREDIPSGPSESFIAAFNDIRRGNPSESANEGRSEAPRAKPDPDLPPAPSDSFAAAFSSIRGTHNGRPSPHRQMSTDNVAVKREATRPASIPTDDRHAGTILEPGVGQPARQDAAPTSDPRRIRQDAPGSKRVKEEDRIGAYNAYHMHGTEGH</sequence>
<evidence type="ECO:0000256" key="1">
    <source>
        <dbReference type="SAM" id="MobiDB-lite"/>
    </source>
</evidence>
<gene>
    <name evidence="2" type="ORF">L227DRAFT_1077</name>
</gene>
<evidence type="ECO:0000313" key="2">
    <source>
        <dbReference type="EMBL" id="RPD66699.1"/>
    </source>
</evidence>
<feature type="compositionally biased region" description="Basic and acidic residues" evidence="1">
    <location>
        <begin position="327"/>
        <end position="351"/>
    </location>
</feature>
<feature type="region of interest" description="Disordered" evidence="1">
    <location>
        <begin position="200"/>
        <end position="272"/>
    </location>
</feature>
<evidence type="ECO:0000313" key="3">
    <source>
        <dbReference type="Proteomes" id="UP000313359"/>
    </source>
</evidence>